<dbReference type="GO" id="GO:0000977">
    <property type="term" value="F:RNA polymerase II transcription regulatory region sequence-specific DNA binding"/>
    <property type="evidence" value="ECO:0007669"/>
    <property type="project" value="TreeGrafter"/>
</dbReference>
<dbReference type="PROSITE" id="PS50157">
    <property type="entry name" value="ZINC_FINGER_C2H2_2"/>
    <property type="match status" value="3"/>
</dbReference>
<dbReference type="AlphaFoldDB" id="A0A210Q5N9"/>
<evidence type="ECO:0000259" key="7">
    <source>
        <dbReference type="PROSITE" id="PS50157"/>
    </source>
</evidence>
<feature type="compositionally biased region" description="Polar residues" evidence="6">
    <location>
        <begin position="229"/>
        <end position="238"/>
    </location>
</feature>
<feature type="region of interest" description="Disordered" evidence="6">
    <location>
        <begin position="326"/>
        <end position="360"/>
    </location>
</feature>
<dbReference type="Proteomes" id="UP000242188">
    <property type="component" value="Unassembled WGS sequence"/>
</dbReference>
<accession>A0A210Q5N9</accession>
<comment type="caution">
    <text evidence="8">The sequence shown here is derived from an EMBL/GenBank/DDBJ whole genome shotgun (WGS) entry which is preliminary data.</text>
</comment>
<feature type="compositionally biased region" description="Basic residues" evidence="6">
    <location>
        <begin position="327"/>
        <end position="338"/>
    </location>
</feature>
<evidence type="ECO:0000256" key="6">
    <source>
        <dbReference type="SAM" id="MobiDB-lite"/>
    </source>
</evidence>
<feature type="domain" description="C2H2-type" evidence="7">
    <location>
        <begin position="631"/>
        <end position="661"/>
    </location>
</feature>
<dbReference type="PANTHER" id="PTHR24409:SF295">
    <property type="entry name" value="AZ2-RELATED"/>
    <property type="match status" value="1"/>
</dbReference>
<evidence type="ECO:0000313" key="8">
    <source>
        <dbReference type="EMBL" id="OWF44050.1"/>
    </source>
</evidence>
<reference evidence="8 9" key="1">
    <citation type="journal article" date="2017" name="Nat. Ecol. Evol.">
        <title>Scallop genome provides insights into evolution of bilaterian karyotype and development.</title>
        <authorList>
            <person name="Wang S."/>
            <person name="Zhang J."/>
            <person name="Jiao W."/>
            <person name="Li J."/>
            <person name="Xun X."/>
            <person name="Sun Y."/>
            <person name="Guo X."/>
            <person name="Huan P."/>
            <person name="Dong B."/>
            <person name="Zhang L."/>
            <person name="Hu X."/>
            <person name="Sun X."/>
            <person name="Wang J."/>
            <person name="Zhao C."/>
            <person name="Wang Y."/>
            <person name="Wang D."/>
            <person name="Huang X."/>
            <person name="Wang R."/>
            <person name="Lv J."/>
            <person name="Li Y."/>
            <person name="Zhang Z."/>
            <person name="Liu B."/>
            <person name="Lu W."/>
            <person name="Hui Y."/>
            <person name="Liang J."/>
            <person name="Zhou Z."/>
            <person name="Hou R."/>
            <person name="Li X."/>
            <person name="Liu Y."/>
            <person name="Li H."/>
            <person name="Ning X."/>
            <person name="Lin Y."/>
            <person name="Zhao L."/>
            <person name="Xing Q."/>
            <person name="Dou J."/>
            <person name="Li Y."/>
            <person name="Mao J."/>
            <person name="Guo H."/>
            <person name="Dou H."/>
            <person name="Li T."/>
            <person name="Mu C."/>
            <person name="Jiang W."/>
            <person name="Fu Q."/>
            <person name="Fu X."/>
            <person name="Miao Y."/>
            <person name="Liu J."/>
            <person name="Yu Q."/>
            <person name="Li R."/>
            <person name="Liao H."/>
            <person name="Li X."/>
            <person name="Kong Y."/>
            <person name="Jiang Z."/>
            <person name="Chourrout D."/>
            <person name="Li R."/>
            <person name="Bao Z."/>
        </authorList>
    </citation>
    <scope>NUCLEOTIDE SEQUENCE [LARGE SCALE GENOMIC DNA]</scope>
    <source>
        <strain evidence="8 9">PY_sf001</strain>
    </source>
</reference>
<dbReference type="SUPFAM" id="SSF57667">
    <property type="entry name" value="beta-beta-alpha zinc fingers"/>
    <property type="match status" value="1"/>
</dbReference>
<dbReference type="InterPro" id="IPR013087">
    <property type="entry name" value="Znf_C2H2_type"/>
</dbReference>
<evidence type="ECO:0000256" key="1">
    <source>
        <dbReference type="ARBA" id="ARBA00022723"/>
    </source>
</evidence>
<sequence>MLLPVATTNIPSSQAGVFIPATNFTMPTVTSNPLDTTMISTSMTSAVVTPTATPIATSTSTQPMMMVYPNSSFGSLNKPVRKRGRPPKVPVLARMLAEANKRAALDMQQMPNFFQNFPGCQQPAAIVLNVNNMVNTAVPGSITTLNAVTSSSTMSSNPPAVVTAPTDTVPIEQIPIQHHTLDLQQSLPVLPGQIPIQQVQTPDIATPASIAHALENDQRYRTLAHADDTGQTQQTFSSDLMPKSQPPEPELKTISTTCVAKTDSGALYQEMILSSKSLVNVKPRRRQTTTELLKSKSGADSFICTSFRLRSLPGKAKEKRTAVVTGMKRRGRPPKRRLMGMFDHQPDGIGKKTTDQLSSQVPISDSQTIAQLYGESNLDALHSPVEIGQTTLDLTGGEDLDRCPRSLTNSEEPRLFDGEIDSNYDNPLLANQFGVEGSLSDGCLPQDTSQGRFLFSSDDDEARLNRDQKIGLDCDLEPDESSNDDNDDCLSNEMFSKLFHCKVCNEIIPVEKKNEHWEKHARVKIKCVTCAASCHKFLTKEQMTSDSVRERLQCENCERSSEMEVTDHSLSTGVQCEICQESFLDGRTLKRHVKVEHPGTHALQKAKLMSLRKHSEDHLQSNPKSHELKVYLCPVEECQKKFYSKFRIKLHMKKWHSNRQGSPSSGEGGKKKGSGRGQFRQFTVKGYTCSWPGCDEEFQTERNLKVHLLLHRDEKPLKCDFCDYRCRQRTALGWHTRKHHPEASNVLMTYTQSGSTEGSAPGEENGVE</sequence>
<dbReference type="InterPro" id="IPR036236">
    <property type="entry name" value="Znf_C2H2_sf"/>
</dbReference>
<feature type="region of interest" description="Disordered" evidence="6">
    <location>
        <begin position="655"/>
        <end position="677"/>
    </location>
</feature>
<dbReference type="PANTHER" id="PTHR24409">
    <property type="entry name" value="ZINC FINGER PROTEIN 142"/>
    <property type="match status" value="1"/>
</dbReference>
<keyword evidence="4" id="KW-0862">Zinc</keyword>
<dbReference type="GO" id="GO:0008270">
    <property type="term" value="F:zinc ion binding"/>
    <property type="evidence" value="ECO:0007669"/>
    <property type="project" value="UniProtKB-KW"/>
</dbReference>
<evidence type="ECO:0000313" key="9">
    <source>
        <dbReference type="Proteomes" id="UP000242188"/>
    </source>
</evidence>
<dbReference type="SMART" id="SM00355">
    <property type="entry name" value="ZnF_C2H2"/>
    <property type="match status" value="5"/>
</dbReference>
<dbReference type="OrthoDB" id="8823111at2759"/>
<feature type="compositionally biased region" description="Basic and acidic residues" evidence="6">
    <location>
        <begin position="344"/>
        <end position="354"/>
    </location>
</feature>
<evidence type="ECO:0000256" key="4">
    <source>
        <dbReference type="ARBA" id="ARBA00022833"/>
    </source>
</evidence>
<keyword evidence="1" id="KW-0479">Metal-binding</keyword>
<evidence type="ECO:0000256" key="5">
    <source>
        <dbReference type="PROSITE-ProRule" id="PRU00042"/>
    </source>
</evidence>
<evidence type="ECO:0000256" key="2">
    <source>
        <dbReference type="ARBA" id="ARBA00022737"/>
    </source>
</evidence>
<dbReference type="PROSITE" id="PS00028">
    <property type="entry name" value="ZINC_FINGER_C2H2_1"/>
    <property type="match status" value="4"/>
</dbReference>
<organism evidence="8 9">
    <name type="scientific">Mizuhopecten yessoensis</name>
    <name type="common">Japanese scallop</name>
    <name type="synonym">Patinopecten yessoensis</name>
    <dbReference type="NCBI Taxonomy" id="6573"/>
    <lineage>
        <taxon>Eukaryota</taxon>
        <taxon>Metazoa</taxon>
        <taxon>Spiralia</taxon>
        <taxon>Lophotrochozoa</taxon>
        <taxon>Mollusca</taxon>
        <taxon>Bivalvia</taxon>
        <taxon>Autobranchia</taxon>
        <taxon>Pteriomorphia</taxon>
        <taxon>Pectinida</taxon>
        <taxon>Pectinoidea</taxon>
        <taxon>Pectinidae</taxon>
        <taxon>Mizuhopecten</taxon>
    </lineage>
</organism>
<proteinExistence type="predicted"/>
<feature type="region of interest" description="Disordered" evidence="6">
    <location>
        <begin position="229"/>
        <end position="251"/>
    </location>
</feature>
<dbReference type="GO" id="GO:0005634">
    <property type="term" value="C:nucleus"/>
    <property type="evidence" value="ECO:0007669"/>
    <property type="project" value="TreeGrafter"/>
</dbReference>
<protein>
    <submittedName>
        <fullName evidence="8">Zinc finger protein 692</fullName>
    </submittedName>
</protein>
<dbReference type="EMBL" id="NEDP02004925">
    <property type="protein sequence ID" value="OWF44050.1"/>
    <property type="molecule type" value="Genomic_DNA"/>
</dbReference>
<evidence type="ECO:0000256" key="3">
    <source>
        <dbReference type="ARBA" id="ARBA00022771"/>
    </source>
</evidence>
<gene>
    <name evidence="8" type="ORF">KP79_PYT21139</name>
</gene>
<keyword evidence="3 5" id="KW-0863">Zinc-finger</keyword>
<keyword evidence="2" id="KW-0677">Repeat</keyword>
<dbReference type="STRING" id="6573.A0A210Q5N9"/>
<name>A0A210Q5N9_MIZYE</name>
<dbReference type="GO" id="GO:0000981">
    <property type="term" value="F:DNA-binding transcription factor activity, RNA polymerase II-specific"/>
    <property type="evidence" value="ECO:0007669"/>
    <property type="project" value="TreeGrafter"/>
</dbReference>
<dbReference type="Gene3D" id="3.30.160.60">
    <property type="entry name" value="Classic Zinc Finger"/>
    <property type="match status" value="3"/>
</dbReference>
<keyword evidence="9" id="KW-1185">Reference proteome</keyword>
<feature type="domain" description="C2H2-type" evidence="7">
    <location>
        <begin position="574"/>
        <end position="602"/>
    </location>
</feature>
<feature type="domain" description="C2H2-type" evidence="7">
    <location>
        <begin position="687"/>
        <end position="716"/>
    </location>
</feature>